<gene>
    <name evidence="3" type="ORF">HZU75_12300</name>
</gene>
<evidence type="ECO:0000256" key="1">
    <source>
        <dbReference type="SAM" id="SignalP"/>
    </source>
</evidence>
<reference evidence="3 4" key="1">
    <citation type="journal article" date="2016" name="Int. J. Syst. Evol. Microbiol.">
        <title>Chitinibacter fontanus sp. nov., isolated from a spring.</title>
        <authorList>
            <person name="Sheu S.Y."/>
            <person name="Li Y.S."/>
            <person name="Young C.C."/>
            <person name="Chen W.M."/>
        </authorList>
    </citation>
    <scope>NUCLEOTIDE SEQUENCE [LARGE SCALE GENOMIC DNA]</scope>
    <source>
        <strain evidence="3 4">STM-7</strain>
    </source>
</reference>
<evidence type="ECO:0000313" key="4">
    <source>
        <dbReference type="Proteomes" id="UP000510822"/>
    </source>
</evidence>
<dbReference type="EMBL" id="CP058952">
    <property type="protein sequence ID" value="QLI82243.1"/>
    <property type="molecule type" value="Genomic_DNA"/>
</dbReference>
<feature type="chain" id="PRO_5028859770" evidence="1">
    <location>
        <begin position="21"/>
        <end position="163"/>
    </location>
</feature>
<protein>
    <submittedName>
        <fullName evidence="3">PEP-CTERM sorting domain-containing protein</fullName>
    </submittedName>
</protein>
<sequence>MRMIQIVAALSLLAAGVTQAAVVDVHSIGVWNNYFSDRSVQEFDIAGPGKYTFNFKLIPKTVNESIITNITAVNWNLATSDYRKIFNFSANTASHGANSFDSGLISFEATKAGKYLFNINFVSKGAWNGQLATTVAPVPEPETYALMGMGILGLLAARRRKLS</sequence>
<organism evidence="3 4">
    <name type="scientific">Chitinibacter fontanus</name>
    <dbReference type="NCBI Taxonomy" id="1737446"/>
    <lineage>
        <taxon>Bacteria</taxon>
        <taxon>Pseudomonadati</taxon>
        <taxon>Pseudomonadota</taxon>
        <taxon>Betaproteobacteria</taxon>
        <taxon>Neisseriales</taxon>
        <taxon>Chitinibacteraceae</taxon>
        <taxon>Chitinibacter</taxon>
    </lineage>
</organism>
<feature type="domain" description="Ice-binding protein C-terminal" evidence="2">
    <location>
        <begin position="137"/>
        <end position="160"/>
    </location>
</feature>
<dbReference type="AlphaFoldDB" id="A0A7D5Z7R9"/>
<accession>A0A7D5Z7R9</accession>
<feature type="signal peptide" evidence="1">
    <location>
        <begin position="1"/>
        <end position="20"/>
    </location>
</feature>
<keyword evidence="1" id="KW-0732">Signal</keyword>
<evidence type="ECO:0000259" key="2">
    <source>
        <dbReference type="Pfam" id="PF07589"/>
    </source>
</evidence>
<dbReference type="Pfam" id="PF07589">
    <property type="entry name" value="PEP-CTERM"/>
    <property type="match status" value="1"/>
</dbReference>
<keyword evidence="4" id="KW-1185">Reference proteome</keyword>
<dbReference type="Proteomes" id="UP000510822">
    <property type="component" value="Chromosome"/>
</dbReference>
<proteinExistence type="predicted"/>
<name>A0A7D5Z7R9_9NEIS</name>
<dbReference type="KEGG" id="cfon:HZU75_12300"/>
<dbReference type="InterPro" id="IPR013424">
    <property type="entry name" value="Ice-binding_C"/>
</dbReference>
<dbReference type="NCBIfam" id="TIGR02595">
    <property type="entry name" value="PEP_CTERM"/>
    <property type="match status" value="1"/>
</dbReference>
<evidence type="ECO:0000313" key="3">
    <source>
        <dbReference type="EMBL" id="QLI82243.1"/>
    </source>
</evidence>